<dbReference type="InterPro" id="IPR042185">
    <property type="entry name" value="Serpin_sf_2"/>
</dbReference>
<dbReference type="KEGG" id="eaj:Q3M24_20230"/>
<dbReference type="SMART" id="SM00093">
    <property type="entry name" value="SERPIN"/>
    <property type="match status" value="1"/>
</dbReference>
<dbReference type="Gene3D" id="3.30.497.10">
    <property type="entry name" value="Antithrombin, subunit I, domain 2"/>
    <property type="match status" value="1"/>
</dbReference>
<dbReference type="Pfam" id="PF00079">
    <property type="entry name" value="Serpin"/>
    <property type="match status" value="1"/>
</dbReference>
<evidence type="ECO:0000259" key="2">
    <source>
        <dbReference type="SMART" id="SM00093"/>
    </source>
</evidence>
<dbReference type="InterPro" id="IPR000215">
    <property type="entry name" value="Serpin_fam"/>
</dbReference>
<dbReference type="InterPro" id="IPR023796">
    <property type="entry name" value="Serpin_dom"/>
</dbReference>
<evidence type="ECO:0000313" key="3">
    <source>
        <dbReference type="EMBL" id="XCN72592.1"/>
    </source>
</evidence>
<accession>A0AAU8LTH2</accession>
<reference evidence="3" key="2">
    <citation type="submission" date="2024-06" db="EMBL/GenBank/DDBJ databases">
        <authorList>
            <person name="Plum-Jensen L.E."/>
            <person name="Schramm A."/>
            <person name="Marshall I.P.G."/>
        </authorList>
    </citation>
    <scope>NUCLEOTIDE SEQUENCE</scope>
    <source>
        <strain evidence="3">Rat1</strain>
    </source>
</reference>
<dbReference type="EMBL" id="CP159373">
    <property type="protein sequence ID" value="XCN72592.1"/>
    <property type="molecule type" value="Genomic_DNA"/>
</dbReference>
<dbReference type="Gene3D" id="2.30.39.10">
    <property type="entry name" value="Alpha-1-antitrypsin, domain 1"/>
    <property type="match status" value="1"/>
</dbReference>
<feature type="domain" description="Serpin" evidence="2">
    <location>
        <begin position="30"/>
        <end position="398"/>
    </location>
</feature>
<dbReference type="InterPro" id="IPR023795">
    <property type="entry name" value="Serpin_CS"/>
</dbReference>
<reference evidence="3" key="1">
    <citation type="journal article" date="2024" name="Syst. Appl. Microbiol.">
        <title>First single-strain enrichments of Electrothrix cable bacteria, description of E. aestuarii sp. nov. and E. rattekaaiensis sp. nov., and proposal of a cable bacteria taxonomy following the rules of the SeqCode.</title>
        <authorList>
            <person name="Plum-Jensen L.E."/>
            <person name="Schramm A."/>
            <person name="Marshall I.P.G."/>
        </authorList>
    </citation>
    <scope>NUCLEOTIDE SEQUENCE</scope>
    <source>
        <strain evidence="3">Rat1</strain>
    </source>
</reference>
<name>A0AAU8LTH2_9BACT</name>
<proteinExistence type="inferred from homology"/>
<dbReference type="GO" id="GO:0005615">
    <property type="term" value="C:extracellular space"/>
    <property type="evidence" value="ECO:0007669"/>
    <property type="project" value="InterPro"/>
</dbReference>
<dbReference type="InterPro" id="IPR042178">
    <property type="entry name" value="Serpin_sf_1"/>
</dbReference>
<dbReference type="PANTHER" id="PTHR11461:SF211">
    <property type="entry name" value="GH10112P-RELATED"/>
    <property type="match status" value="1"/>
</dbReference>
<dbReference type="PANTHER" id="PTHR11461">
    <property type="entry name" value="SERINE PROTEASE INHIBITOR, SERPIN"/>
    <property type="match status" value="1"/>
</dbReference>
<dbReference type="AlphaFoldDB" id="A0AAU8LTH2"/>
<protein>
    <submittedName>
        <fullName evidence="3">Serpin family protein</fullName>
    </submittedName>
</protein>
<dbReference type="GO" id="GO:0004867">
    <property type="term" value="F:serine-type endopeptidase inhibitor activity"/>
    <property type="evidence" value="ECO:0007669"/>
    <property type="project" value="InterPro"/>
</dbReference>
<gene>
    <name evidence="3" type="ORF">Q3M24_20230</name>
</gene>
<sequence length="403" mass="45393">MRGSRDVFKQPHPVSQDLRELTESNIRFALSLYSVLKQEEGNLFFSSYSIFSALAMTYGGARNKTAEEMADALHFTLSQDKLHPAFAELSALYDKMQEAGGVQLHTANSLWPHKEYPLLPEYLELLKMYYGSTSIPLDYAQAAEEARQIINTWVEEKTQGRIKDLIGPDDIDSLTTLVLVNAIYFKGNWASQFDPAQTANAKFTLPDGSTTQVPLMHQRGRFGYIEFEYSESDHGETKRGQILELPYVGNELSMLIILPGRPEDLPELESELKAENLEELTGWLSKEEVDVFLPKFKIDWGTFEFKPPLQDLGIREAFSADADFSGMDGTKSLSIDHILHKAFIEVNEEGTEAAAATAASMTRCISTPKIFRADHPFFFLIRDKATGNILFLGRLLDPERGEQ</sequence>
<evidence type="ECO:0000256" key="1">
    <source>
        <dbReference type="RuleBase" id="RU000411"/>
    </source>
</evidence>
<dbReference type="SUPFAM" id="SSF56574">
    <property type="entry name" value="Serpins"/>
    <property type="match status" value="1"/>
</dbReference>
<dbReference type="InterPro" id="IPR036186">
    <property type="entry name" value="Serpin_sf"/>
</dbReference>
<organism evidence="3">
    <name type="scientific">Candidatus Electrothrix aestuarii</name>
    <dbReference type="NCBI Taxonomy" id="3062594"/>
    <lineage>
        <taxon>Bacteria</taxon>
        <taxon>Pseudomonadati</taxon>
        <taxon>Thermodesulfobacteriota</taxon>
        <taxon>Desulfobulbia</taxon>
        <taxon>Desulfobulbales</taxon>
        <taxon>Desulfobulbaceae</taxon>
        <taxon>Candidatus Electrothrix</taxon>
    </lineage>
</organism>
<comment type="similarity">
    <text evidence="1">Belongs to the serpin family.</text>
</comment>
<dbReference type="CDD" id="cd19590">
    <property type="entry name" value="serpin_thermopin-like"/>
    <property type="match status" value="1"/>
</dbReference>
<dbReference type="PROSITE" id="PS00284">
    <property type="entry name" value="SERPIN"/>
    <property type="match status" value="1"/>
</dbReference>